<gene>
    <name evidence="2" type="ORF">F0L68_34920</name>
</gene>
<evidence type="ECO:0000313" key="3">
    <source>
        <dbReference type="Proteomes" id="UP000323454"/>
    </source>
</evidence>
<dbReference type="InterPro" id="IPR001387">
    <property type="entry name" value="Cro/C1-type_HTH"/>
</dbReference>
<proteinExistence type="predicted"/>
<dbReference type="InterPro" id="IPR010982">
    <property type="entry name" value="Lambda_DNA-bd_dom_sf"/>
</dbReference>
<accession>A0A5B2WPG3</accession>
<dbReference type="RefSeq" id="WP_149854165.1">
    <property type="nucleotide sequence ID" value="NZ_VUOB01000073.1"/>
</dbReference>
<name>A0A5B2WPG3_9PSEU</name>
<dbReference type="SUPFAM" id="SSF47413">
    <property type="entry name" value="lambda repressor-like DNA-binding domains"/>
    <property type="match status" value="1"/>
</dbReference>
<dbReference type="SMART" id="SM00530">
    <property type="entry name" value="HTH_XRE"/>
    <property type="match status" value="1"/>
</dbReference>
<dbReference type="GO" id="GO:0003677">
    <property type="term" value="F:DNA binding"/>
    <property type="evidence" value="ECO:0007669"/>
    <property type="project" value="InterPro"/>
</dbReference>
<dbReference type="Gene3D" id="1.10.260.40">
    <property type="entry name" value="lambda repressor-like DNA-binding domains"/>
    <property type="match status" value="1"/>
</dbReference>
<evidence type="ECO:0000259" key="1">
    <source>
        <dbReference type="PROSITE" id="PS50943"/>
    </source>
</evidence>
<sequence>MYLQGKAEPTWQLIRRFRDRQGLSQQALAERLAVISGNSSITREHVSRWERGKRIPNPYWRVWLGRALEIPPEWLERAAMIARRVRVIHDSTSHEYSLESLGLGSWGDHVG</sequence>
<reference evidence="2 3" key="2">
    <citation type="submission" date="2019-09" db="EMBL/GenBank/DDBJ databases">
        <authorList>
            <person name="Jin C."/>
        </authorList>
    </citation>
    <scope>NUCLEOTIDE SEQUENCE [LARGE SCALE GENOMIC DNA]</scope>
    <source>
        <strain evidence="2 3">AN110305</strain>
    </source>
</reference>
<dbReference type="EMBL" id="VUOB01000073">
    <property type="protein sequence ID" value="KAA2252710.1"/>
    <property type="molecule type" value="Genomic_DNA"/>
</dbReference>
<dbReference type="Pfam" id="PF01381">
    <property type="entry name" value="HTH_3"/>
    <property type="match status" value="1"/>
</dbReference>
<keyword evidence="3" id="KW-1185">Reference proteome</keyword>
<dbReference type="PROSITE" id="PS50943">
    <property type="entry name" value="HTH_CROC1"/>
    <property type="match status" value="1"/>
</dbReference>
<dbReference type="AlphaFoldDB" id="A0A5B2WPG3"/>
<dbReference type="Proteomes" id="UP000323454">
    <property type="component" value="Unassembled WGS sequence"/>
</dbReference>
<evidence type="ECO:0000313" key="2">
    <source>
        <dbReference type="EMBL" id="KAA2252710.1"/>
    </source>
</evidence>
<protein>
    <submittedName>
        <fullName evidence="2">Helix-turn-helix transcriptional regulator</fullName>
    </submittedName>
</protein>
<organism evidence="2 3">
    <name type="scientific">Solihabitans fulvus</name>
    <dbReference type="NCBI Taxonomy" id="1892852"/>
    <lineage>
        <taxon>Bacteria</taxon>
        <taxon>Bacillati</taxon>
        <taxon>Actinomycetota</taxon>
        <taxon>Actinomycetes</taxon>
        <taxon>Pseudonocardiales</taxon>
        <taxon>Pseudonocardiaceae</taxon>
        <taxon>Solihabitans</taxon>
    </lineage>
</organism>
<comment type="caution">
    <text evidence="2">The sequence shown here is derived from an EMBL/GenBank/DDBJ whole genome shotgun (WGS) entry which is preliminary data.</text>
</comment>
<dbReference type="OrthoDB" id="3213425at2"/>
<reference evidence="2 3" key="1">
    <citation type="submission" date="2019-09" db="EMBL/GenBank/DDBJ databases">
        <title>Goodfellowia gen. nov., a new genus of the Pseudonocardineae related to Actinoalloteichus, containing Goodfellowia coeruleoviolacea gen. nov., comb. nov. gen. nov., comb. nov.</title>
        <authorList>
            <person name="Labeda D."/>
        </authorList>
    </citation>
    <scope>NUCLEOTIDE SEQUENCE [LARGE SCALE GENOMIC DNA]</scope>
    <source>
        <strain evidence="2 3">AN110305</strain>
    </source>
</reference>
<dbReference type="CDD" id="cd00093">
    <property type="entry name" value="HTH_XRE"/>
    <property type="match status" value="1"/>
</dbReference>
<feature type="domain" description="HTH cro/C1-type" evidence="1">
    <location>
        <begin position="14"/>
        <end position="75"/>
    </location>
</feature>